<feature type="compositionally biased region" description="Basic and acidic residues" evidence="1">
    <location>
        <begin position="46"/>
        <end position="59"/>
    </location>
</feature>
<evidence type="ECO:0000313" key="3">
    <source>
        <dbReference type="WBParaSite" id="scaffold1245_cov195.g2757"/>
    </source>
</evidence>
<dbReference type="AlphaFoldDB" id="A0A915LL02"/>
<dbReference type="Proteomes" id="UP000887561">
    <property type="component" value="Unplaced"/>
</dbReference>
<reference evidence="3" key="1">
    <citation type="submission" date="2022-11" db="UniProtKB">
        <authorList>
            <consortium name="WormBaseParasite"/>
        </authorList>
    </citation>
    <scope>IDENTIFICATION</scope>
</reference>
<sequence length="104" mass="11607">MEPNKAKTFTELHNENDDDKEAEHLSGDGNKLNLDGKTGLISPEGSSKRANIDNYKDVEPTPEGDVDSAFEACKAQILEELFRDTDNHKEAEHIPEPAQEDSKR</sequence>
<evidence type="ECO:0000256" key="1">
    <source>
        <dbReference type="SAM" id="MobiDB-lite"/>
    </source>
</evidence>
<accession>A0A915LL02</accession>
<protein>
    <submittedName>
        <fullName evidence="3">Uncharacterized protein</fullName>
    </submittedName>
</protein>
<feature type="region of interest" description="Disordered" evidence="1">
    <location>
        <begin position="1"/>
        <end position="66"/>
    </location>
</feature>
<name>A0A915LL02_MELJA</name>
<evidence type="ECO:0000313" key="2">
    <source>
        <dbReference type="Proteomes" id="UP000887561"/>
    </source>
</evidence>
<organism evidence="2 3">
    <name type="scientific">Meloidogyne javanica</name>
    <name type="common">Root-knot nematode worm</name>
    <dbReference type="NCBI Taxonomy" id="6303"/>
    <lineage>
        <taxon>Eukaryota</taxon>
        <taxon>Metazoa</taxon>
        <taxon>Ecdysozoa</taxon>
        <taxon>Nematoda</taxon>
        <taxon>Chromadorea</taxon>
        <taxon>Rhabditida</taxon>
        <taxon>Tylenchina</taxon>
        <taxon>Tylenchomorpha</taxon>
        <taxon>Tylenchoidea</taxon>
        <taxon>Meloidogynidae</taxon>
        <taxon>Meloidogyninae</taxon>
        <taxon>Meloidogyne</taxon>
        <taxon>Meloidogyne incognita group</taxon>
    </lineage>
</organism>
<keyword evidence="2" id="KW-1185">Reference proteome</keyword>
<feature type="compositionally biased region" description="Basic and acidic residues" evidence="1">
    <location>
        <begin position="1"/>
        <end position="26"/>
    </location>
</feature>
<dbReference type="WBParaSite" id="scaffold1245_cov195.g2757">
    <property type="protein sequence ID" value="scaffold1245_cov195.g2757"/>
    <property type="gene ID" value="scaffold1245_cov195.g2757"/>
</dbReference>
<feature type="region of interest" description="Disordered" evidence="1">
    <location>
        <begin position="81"/>
        <end position="104"/>
    </location>
</feature>
<proteinExistence type="predicted"/>